<protein>
    <submittedName>
        <fullName evidence="4">Uncharacterized protein</fullName>
    </submittedName>
</protein>
<feature type="chain" id="PRO_5042107476" evidence="2">
    <location>
        <begin position="19"/>
        <end position="349"/>
    </location>
</feature>
<evidence type="ECO:0000313" key="3">
    <source>
        <dbReference type="Proteomes" id="UP000887575"/>
    </source>
</evidence>
<accession>A0AAF3EWX3</accession>
<dbReference type="WBParaSite" id="MBELARI_LOCUS18693">
    <property type="protein sequence ID" value="MBELARI_LOCUS18693"/>
    <property type="gene ID" value="MBELARI_LOCUS18693"/>
</dbReference>
<reference evidence="4" key="1">
    <citation type="submission" date="2024-02" db="UniProtKB">
        <authorList>
            <consortium name="WormBaseParasite"/>
        </authorList>
    </citation>
    <scope>IDENTIFICATION</scope>
</reference>
<keyword evidence="2" id="KW-0732">Signal</keyword>
<evidence type="ECO:0000256" key="1">
    <source>
        <dbReference type="SAM" id="Phobius"/>
    </source>
</evidence>
<dbReference type="Proteomes" id="UP000887575">
    <property type="component" value="Unassembled WGS sequence"/>
</dbReference>
<keyword evidence="1" id="KW-0472">Membrane</keyword>
<keyword evidence="1" id="KW-1133">Transmembrane helix</keyword>
<evidence type="ECO:0000313" key="4">
    <source>
        <dbReference type="WBParaSite" id="MBELARI_LOCUS18693"/>
    </source>
</evidence>
<keyword evidence="1" id="KW-0812">Transmembrane</keyword>
<name>A0AAF3EWX3_9BILA</name>
<feature type="signal peptide" evidence="2">
    <location>
        <begin position="1"/>
        <end position="18"/>
    </location>
</feature>
<proteinExistence type="predicted"/>
<evidence type="ECO:0000256" key="2">
    <source>
        <dbReference type="SAM" id="SignalP"/>
    </source>
</evidence>
<keyword evidence="3" id="KW-1185">Reference proteome</keyword>
<feature type="transmembrane region" description="Helical" evidence="1">
    <location>
        <begin position="246"/>
        <end position="270"/>
    </location>
</feature>
<dbReference type="AlphaFoldDB" id="A0AAF3EWX3"/>
<sequence>MRSVLVLFVAFLLSEVAAFERFLDETGSSNSTNAKQYKPWIDFVDLKKFTVGVDPKELCKDHAGFGDYLRNATTPIPTHLNVNITKLLTDLKAIPEEPKEIWQTALIDVEALYIYGHSKMEEPWDSMNNNTKLVFAYYNVLAFRHICYDKGDASKFAALSCVRKGSSAAEKCFENFEYIHPLYNDSAQPFRCYMENHVKKECTVEEGKQFDAVLKKSAKLYKEYREAISLNTTTEAIKKSDGFPQWVIVALTIGVPLMLICIAFIVVYFIRRHFGNMRAPLPSSKQEVRDNSIDPASAVEMGNNEIFEESNFCKMFYSSASSRHFSPQKICFLSFSCMNKKFWLFLETF</sequence>
<organism evidence="3 4">
    <name type="scientific">Mesorhabditis belari</name>
    <dbReference type="NCBI Taxonomy" id="2138241"/>
    <lineage>
        <taxon>Eukaryota</taxon>
        <taxon>Metazoa</taxon>
        <taxon>Ecdysozoa</taxon>
        <taxon>Nematoda</taxon>
        <taxon>Chromadorea</taxon>
        <taxon>Rhabditida</taxon>
        <taxon>Rhabditina</taxon>
        <taxon>Rhabditomorpha</taxon>
        <taxon>Rhabditoidea</taxon>
        <taxon>Rhabditidae</taxon>
        <taxon>Mesorhabditinae</taxon>
        <taxon>Mesorhabditis</taxon>
    </lineage>
</organism>